<dbReference type="SMART" id="SM00893">
    <property type="entry name" value="ETF"/>
    <property type="match status" value="1"/>
</dbReference>
<dbReference type="GO" id="GO:0005759">
    <property type="term" value="C:mitochondrial matrix"/>
    <property type="evidence" value="ECO:0007669"/>
    <property type="project" value="UniProtKB-SubCell"/>
</dbReference>
<name>A0AAV5QRD1_9ASCO</name>
<proteinExistence type="inferred from homology"/>
<evidence type="ECO:0000256" key="3">
    <source>
        <dbReference type="ARBA" id="ARBA00022448"/>
    </source>
</evidence>
<dbReference type="CDD" id="cd01714">
    <property type="entry name" value="ETF_beta"/>
    <property type="match status" value="1"/>
</dbReference>
<evidence type="ECO:0000256" key="7">
    <source>
        <dbReference type="PIRNR" id="PIRNR000090"/>
    </source>
</evidence>
<evidence type="ECO:0000259" key="8">
    <source>
        <dbReference type="SMART" id="SM00893"/>
    </source>
</evidence>
<comment type="caution">
    <text evidence="9">The sequence shown here is derived from an EMBL/GenBank/DDBJ whole genome shotgun (WGS) entry which is preliminary data.</text>
</comment>
<dbReference type="AlphaFoldDB" id="A0AAV5QRD1"/>
<keyword evidence="10" id="KW-1185">Reference proteome</keyword>
<dbReference type="GO" id="GO:0009055">
    <property type="term" value="F:electron transfer activity"/>
    <property type="evidence" value="ECO:0007669"/>
    <property type="project" value="InterPro"/>
</dbReference>
<evidence type="ECO:0000256" key="2">
    <source>
        <dbReference type="ARBA" id="ARBA00007557"/>
    </source>
</evidence>
<comment type="subunit">
    <text evidence="7">Heterodimer of an alpha and a beta subunit.</text>
</comment>
<comment type="subcellular location">
    <subcellularLocation>
        <location evidence="1 7">Mitochondrion matrix</location>
    </subcellularLocation>
</comment>
<keyword evidence="4 7" id="KW-0249">Electron transport</keyword>
<comment type="similarity">
    <text evidence="2 7">Belongs to the ETF beta-subunit/FixA family.</text>
</comment>
<dbReference type="Proteomes" id="UP001360560">
    <property type="component" value="Unassembled WGS sequence"/>
</dbReference>
<accession>A0AAV5QRD1</accession>
<keyword evidence="3 7" id="KW-0813">Transport</keyword>
<dbReference type="GO" id="GO:0009063">
    <property type="term" value="P:amino acid catabolic process"/>
    <property type="evidence" value="ECO:0007669"/>
    <property type="project" value="TreeGrafter"/>
</dbReference>
<evidence type="ECO:0000256" key="1">
    <source>
        <dbReference type="ARBA" id="ARBA00004305"/>
    </source>
</evidence>
<feature type="domain" description="Electron transfer flavoprotein alpha/beta-subunit N-terminal" evidence="8">
    <location>
        <begin position="27"/>
        <end position="222"/>
    </location>
</feature>
<evidence type="ECO:0000256" key="6">
    <source>
        <dbReference type="ARBA" id="ARBA00070315"/>
    </source>
</evidence>
<dbReference type="FunFam" id="3.40.50.620:FF:000011">
    <property type="entry name" value="Electron transfer flavoprotein subunit beta"/>
    <property type="match status" value="1"/>
</dbReference>
<dbReference type="PIRSF" id="PIRSF000090">
    <property type="entry name" value="Beta-ETF"/>
    <property type="match status" value="1"/>
</dbReference>
<dbReference type="Gene3D" id="3.40.50.620">
    <property type="entry name" value="HUPs"/>
    <property type="match status" value="1"/>
</dbReference>
<protein>
    <recommendedName>
        <fullName evidence="6 7">Probable electron transfer flavoprotein subunit beta</fullName>
    </recommendedName>
</protein>
<dbReference type="GO" id="GO:0033539">
    <property type="term" value="P:fatty acid beta-oxidation using acyl-CoA dehydrogenase"/>
    <property type="evidence" value="ECO:0007669"/>
    <property type="project" value="TreeGrafter"/>
</dbReference>
<organism evidence="9 10">
    <name type="scientific">Saccharomycopsis crataegensis</name>
    <dbReference type="NCBI Taxonomy" id="43959"/>
    <lineage>
        <taxon>Eukaryota</taxon>
        <taxon>Fungi</taxon>
        <taxon>Dikarya</taxon>
        <taxon>Ascomycota</taxon>
        <taxon>Saccharomycotina</taxon>
        <taxon>Saccharomycetes</taxon>
        <taxon>Saccharomycopsidaceae</taxon>
        <taxon>Saccharomycopsis</taxon>
    </lineage>
</organism>
<dbReference type="Pfam" id="PF01012">
    <property type="entry name" value="ETF"/>
    <property type="match status" value="1"/>
</dbReference>
<dbReference type="SUPFAM" id="SSF52402">
    <property type="entry name" value="Adenine nucleotide alpha hydrolases-like"/>
    <property type="match status" value="1"/>
</dbReference>
<dbReference type="InterPro" id="IPR012255">
    <property type="entry name" value="ETF_b"/>
</dbReference>
<evidence type="ECO:0000256" key="4">
    <source>
        <dbReference type="ARBA" id="ARBA00022982"/>
    </source>
</evidence>
<dbReference type="PANTHER" id="PTHR21294:SF8">
    <property type="entry name" value="ELECTRON TRANSFER FLAVOPROTEIN SUBUNIT BETA"/>
    <property type="match status" value="1"/>
</dbReference>
<evidence type="ECO:0000313" key="9">
    <source>
        <dbReference type="EMBL" id="GMM37343.1"/>
    </source>
</evidence>
<evidence type="ECO:0000313" key="10">
    <source>
        <dbReference type="Proteomes" id="UP001360560"/>
    </source>
</evidence>
<dbReference type="PANTHER" id="PTHR21294">
    <property type="entry name" value="ELECTRON TRANSFER FLAVOPROTEIN BETA-SUBUNIT"/>
    <property type="match status" value="1"/>
</dbReference>
<comment type="cofactor">
    <cofactor evidence="7">
        <name>FAD</name>
        <dbReference type="ChEBI" id="CHEBI:57692"/>
    </cofactor>
    <text evidence="7">Binds 1 FAD per dimer.</text>
</comment>
<gene>
    <name evidence="9" type="ORF">DASC09_046680</name>
</gene>
<reference evidence="9 10" key="1">
    <citation type="journal article" date="2023" name="Elife">
        <title>Identification of key yeast species and microbe-microbe interactions impacting larval growth of Drosophila in the wild.</title>
        <authorList>
            <person name="Mure A."/>
            <person name="Sugiura Y."/>
            <person name="Maeda R."/>
            <person name="Honda K."/>
            <person name="Sakurai N."/>
            <person name="Takahashi Y."/>
            <person name="Watada M."/>
            <person name="Katoh T."/>
            <person name="Gotoh A."/>
            <person name="Gotoh Y."/>
            <person name="Taniguchi I."/>
            <person name="Nakamura K."/>
            <person name="Hayashi T."/>
            <person name="Katayama T."/>
            <person name="Uemura T."/>
            <person name="Hattori Y."/>
        </authorList>
    </citation>
    <scope>NUCLEOTIDE SEQUENCE [LARGE SCALE GENOMIC DNA]</scope>
    <source>
        <strain evidence="9 10">SC-9</strain>
    </source>
</reference>
<evidence type="ECO:0000256" key="5">
    <source>
        <dbReference type="ARBA" id="ARBA00025416"/>
    </source>
</evidence>
<sequence>MSSKLRILVPVKRTIDAAIKPRINKANTGIESSGVKFSINPFDDIAIEEALKLKEKNKGLVENIHAVTVGPKKSEEILKNCLAKGVDKTTLVSIDDKKPELQPLSIAKILSKLVEENNSNLVIMGKQAIDNDCNQTGQLLAGLLNWSQASNASQVIVDEANGEVTVHQEVDGGSNIVKSKLPLVVTTDLRLNTPRYVSLPKLMKAKKKPSNIVKLDQLGLAELQNDNRIEILKVSEPPARPSGKILGSVDELIGELKNKKLL</sequence>
<dbReference type="InterPro" id="IPR014729">
    <property type="entry name" value="Rossmann-like_a/b/a_fold"/>
</dbReference>
<keyword evidence="7" id="KW-0496">Mitochondrion</keyword>
<dbReference type="RefSeq" id="XP_064854339.1">
    <property type="nucleotide sequence ID" value="XM_064998267.1"/>
</dbReference>
<dbReference type="EMBL" id="BTFZ01000011">
    <property type="protein sequence ID" value="GMM37343.1"/>
    <property type="molecule type" value="Genomic_DNA"/>
</dbReference>
<dbReference type="InterPro" id="IPR014730">
    <property type="entry name" value="ETF_a/b_N"/>
</dbReference>
<comment type="cofactor">
    <cofactor evidence="7">
        <name>AMP</name>
        <dbReference type="ChEBI" id="CHEBI:456215"/>
    </cofactor>
    <text evidence="7">Binds 1 AMP per subunit.</text>
</comment>
<dbReference type="GeneID" id="90075318"/>
<dbReference type="InterPro" id="IPR033948">
    <property type="entry name" value="ETF_beta_N"/>
</dbReference>
<comment type="function">
    <text evidence="5 7">The electron transfer flavoprotein serves as a specific electron acceptor for several dehydrogenases, including five acyl-CoA dehydrogenases, glutaryl-CoA and sarcosine dehydrogenase. It transfers the electrons to the main mitochondrial respiratory chain via ETF-ubiquinone oxidoreductase (ETF dehydrogenase).</text>
</comment>